<keyword evidence="2" id="KW-1185">Reference proteome</keyword>
<comment type="caution">
    <text evidence="1">The sequence shown here is derived from an EMBL/GenBank/DDBJ whole genome shotgun (WGS) entry which is preliminary data.</text>
</comment>
<proteinExistence type="predicted"/>
<evidence type="ECO:0000313" key="2">
    <source>
        <dbReference type="Proteomes" id="UP001216674"/>
    </source>
</evidence>
<dbReference type="Proteomes" id="UP001216674">
    <property type="component" value="Unassembled WGS sequence"/>
</dbReference>
<name>A0ABT6AZA6_9BURK</name>
<reference evidence="1 2" key="1">
    <citation type="submission" date="2023-03" db="EMBL/GenBank/DDBJ databases">
        <title>Draft assemblies of triclosan tolerant bacteria isolated from returned activated sludge.</title>
        <authorList>
            <person name="Van Hamelsveld S."/>
        </authorList>
    </citation>
    <scope>NUCLEOTIDE SEQUENCE [LARGE SCALE GENOMIC DNA]</scope>
    <source>
        <strain evidence="1 2">GW210010_S58</strain>
    </source>
</reference>
<protein>
    <submittedName>
        <fullName evidence="1">Uncharacterized protein</fullName>
    </submittedName>
</protein>
<dbReference type="RefSeq" id="WP_276268017.1">
    <property type="nucleotide sequence ID" value="NZ_JARJLM010000549.1"/>
</dbReference>
<evidence type="ECO:0000313" key="1">
    <source>
        <dbReference type="EMBL" id="MDF3837937.1"/>
    </source>
</evidence>
<accession>A0ABT6AZA6</accession>
<gene>
    <name evidence="1" type="ORF">P3W85_34140</name>
</gene>
<sequence length="179" mass="19477">MNRFGKPALFWIIVGLVTLSAVSLGIAALQHVPNLSLFARYMLDIRNESVAPATVREHYDHYRDRIVCFPGTAKNVAPFPAPSLEDPLSPLLEDVSGTLDVQTAEGEAVSVWATRPDAFDWEATAVADVTAGAEIKVCGSPVLSPTFNREDETRLVVVGRIVEHRPRGGQASQAQTRLK</sequence>
<dbReference type="EMBL" id="JARJLM010000549">
    <property type="protein sequence ID" value="MDF3837937.1"/>
    <property type="molecule type" value="Genomic_DNA"/>
</dbReference>
<organism evidence="1 2">
    <name type="scientific">Cupriavidus basilensis</name>
    <dbReference type="NCBI Taxonomy" id="68895"/>
    <lineage>
        <taxon>Bacteria</taxon>
        <taxon>Pseudomonadati</taxon>
        <taxon>Pseudomonadota</taxon>
        <taxon>Betaproteobacteria</taxon>
        <taxon>Burkholderiales</taxon>
        <taxon>Burkholderiaceae</taxon>
        <taxon>Cupriavidus</taxon>
    </lineage>
</organism>